<dbReference type="AlphaFoldDB" id="A0A6C0IZ50"/>
<dbReference type="EMBL" id="MN740294">
    <property type="protein sequence ID" value="QHT98624.1"/>
    <property type="molecule type" value="Genomic_DNA"/>
</dbReference>
<sequence>MFKIKLCNELRKEYEQENNIKYDIVIKTRFDVYYESKLNLNIDLTQKLYYLSCIETLEPSDVCYFSSGNNFDKLINELTKNSPS</sequence>
<name>A0A6C0IZ50_9ZZZZ</name>
<evidence type="ECO:0000313" key="1">
    <source>
        <dbReference type="EMBL" id="QHT98624.1"/>
    </source>
</evidence>
<reference evidence="1" key="1">
    <citation type="journal article" date="2020" name="Nature">
        <title>Giant virus diversity and host interactions through global metagenomics.</title>
        <authorList>
            <person name="Schulz F."/>
            <person name="Roux S."/>
            <person name="Paez-Espino D."/>
            <person name="Jungbluth S."/>
            <person name="Walsh D.A."/>
            <person name="Denef V.J."/>
            <person name="McMahon K.D."/>
            <person name="Konstantinidis K.T."/>
            <person name="Eloe-Fadrosh E.A."/>
            <person name="Kyrpides N.C."/>
            <person name="Woyke T."/>
        </authorList>
    </citation>
    <scope>NUCLEOTIDE SEQUENCE</scope>
    <source>
        <strain evidence="1">GVMAG-M-3300025676-16</strain>
    </source>
</reference>
<organism evidence="1">
    <name type="scientific">viral metagenome</name>
    <dbReference type="NCBI Taxonomy" id="1070528"/>
    <lineage>
        <taxon>unclassified sequences</taxon>
        <taxon>metagenomes</taxon>
        <taxon>organismal metagenomes</taxon>
    </lineage>
</organism>
<accession>A0A6C0IZ50</accession>
<protein>
    <submittedName>
        <fullName evidence="1">Uncharacterized protein</fullName>
    </submittedName>
</protein>
<proteinExistence type="predicted"/>